<dbReference type="InterPro" id="IPR015424">
    <property type="entry name" value="PyrdxlP-dep_Trfase"/>
</dbReference>
<dbReference type="CDD" id="cd07377">
    <property type="entry name" value="WHTH_GntR"/>
    <property type="match status" value="1"/>
</dbReference>
<sequence length="461" mass="54225">MANKKEYIYLEIYNHLKSMILSDVLKENDRLPSKRKLAASFSVSPMTIHKAYQELIDEGYVYTVEKKGYYVSKKVPIFFNQPKIKDIKIKETKDRTYLYDFNTSHVDTTHFPHQTWAKLAREVLSEHRETMLNDVDAHGLYDLRSEIARHLDIYRGMSIDQSQIIIGSSSTQLLSLLIELLGRNNVYGIEDPSYPKIFHLFRTLDIKTNLIQLDAYGLSSKMLEASDTKIVHIVSSHQFPSGITMPIQRRIELLNWAYQETDRYIIEDDYDSEFKYQGRPVPALKGLDKGEKVIYMNTFSKSLAPSFRVAYLVLPIDLMKKFNKVMQYHRCTVPNFEQYILYKFMNKEYFSRHLHKMMKIYREKLDLILDITEQYQKINIKNYESGLHFILSFYAKVSENEIIKQLETRNIHVLGMSLFRQTQHKQKDMIELVIGYSGLSKTQIKLGYTKLLDTISTYTTH</sequence>
<dbReference type="InterPro" id="IPR000524">
    <property type="entry name" value="Tscrpt_reg_HTH_GntR"/>
</dbReference>
<keyword evidence="5" id="KW-0804">Transcription</keyword>
<comment type="similarity">
    <text evidence="1">In the C-terminal section; belongs to the class-I pyridoxal-phosphate-dependent aminotransferase family.</text>
</comment>
<dbReference type="SUPFAM" id="SSF53383">
    <property type="entry name" value="PLP-dependent transferases"/>
    <property type="match status" value="1"/>
</dbReference>
<dbReference type="InterPro" id="IPR036388">
    <property type="entry name" value="WH-like_DNA-bd_sf"/>
</dbReference>
<dbReference type="InterPro" id="IPR051446">
    <property type="entry name" value="HTH_trans_reg/aminotransferase"/>
</dbReference>
<dbReference type="GO" id="GO:0003677">
    <property type="term" value="F:DNA binding"/>
    <property type="evidence" value="ECO:0007669"/>
    <property type="project" value="UniProtKB-KW"/>
</dbReference>
<dbReference type="AlphaFoldDB" id="A0A7U9TK19"/>
<dbReference type="PROSITE" id="PS50949">
    <property type="entry name" value="HTH_GNTR"/>
    <property type="match status" value="1"/>
</dbReference>
<dbReference type="InterPro" id="IPR036390">
    <property type="entry name" value="WH_DNA-bd_sf"/>
</dbReference>
<dbReference type="SUPFAM" id="SSF46785">
    <property type="entry name" value="Winged helix' DNA-binding domain"/>
    <property type="match status" value="1"/>
</dbReference>
<keyword evidence="4" id="KW-0238">DNA-binding</keyword>
<dbReference type="CDD" id="cd00609">
    <property type="entry name" value="AAT_like"/>
    <property type="match status" value="1"/>
</dbReference>
<evidence type="ECO:0000313" key="7">
    <source>
        <dbReference type="Proteomes" id="UP000620133"/>
    </source>
</evidence>
<keyword evidence="3" id="KW-0805">Transcription regulation</keyword>
<dbReference type="GO" id="GO:0003700">
    <property type="term" value="F:DNA-binding transcription factor activity"/>
    <property type="evidence" value="ECO:0007669"/>
    <property type="project" value="InterPro"/>
</dbReference>
<reference evidence="6" key="1">
    <citation type="submission" date="2021-01" db="EMBL/GenBank/DDBJ databases">
        <title>Draft genome sequence of Acholeplasmataceae bacterium strain Mahy22.</title>
        <authorList>
            <person name="Watanabe M."/>
            <person name="Kojima H."/>
            <person name="Fukui M."/>
        </authorList>
    </citation>
    <scope>NUCLEOTIDE SEQUENCE</scope>
    <source>
        <strain evidence="6">Mahy22</strain>
    </source>
</reference>
<evidence type="ECO:0000256" key="3">
    <source>
        <dbReference type="ARBA" id="ARBA00023015"/>
    </source>
</evidence>
<dbReference type="EMBL" id="AP024412">
    <property type="protein sequence ID" value="BCR36791.1"/>
    <property type="molecule type" value="Genomic_DNA"/>
</dbReference>
<keyword evidence="7" id="KW-1185">Reference proteome</keyword>
<dbReference type="InterPro" id="IPR004839">
    <property type="entry name" value="Aminotransferase_I/II_large"/>
</dbReference>
<dbReference type="Proteomes" id="UP000620133">
    <property type="component" value="Chromosome"/>
</dbReference>
<dbReference type="Gene3D" id="1.10.10.10">
    <property type="entry name" value="Winged helix-like DNA-binding domain superfamily/Winged helix DNA-binding domain"/>
    <property type="match status" value="1"/>
</dbReference>
<dbReference type="Pfam" id="PF00392">
    <property type="entry name" value="GntR"/>
    <property type="match status" value="1"/>
</dbReference>
<name>A0A7U9TK19_9MOLU</name>
<proteinExistence type="inferred from homology"/>
<evidence type="ECO:0000256" key="1">
    <source>
        <dbReference type="ARBA" id="ARBA00005384"/>
    </source>
</evidence>
<evidence type="ECO:0000256" key="5">
    <source>
        <dbReference type="ARBA" id="ARBA00023163"/>
    </source>
</evidence>
<dbReference type="InterPro" id="IPR015421">
    <property type="entry name" value="PyrdxlP-dep_Trfase_major"/>
</dbReference>
<evidence type="ECO:0000313" key="6">
    <source>
        <dbReference type="EMBL" id="BCR36791.1"/>
    </source>
</evidence>
<dbReference type="PANTHER" id="PTHR46577">
    <property type="entry name" value="HTH-TYPE TRANSCRIPTIONAL REGULATORY PROTEIN GABR"/>
    <property type="match status" value="1"/>
</dbReference>
<dbReference type="KEGG" id="manr:MPAN_016840"/>
<dbReference type="SMART" id="SM00345">
    <property type="entry name" value="HTH_GNTR"/>
    <property type="match status" value="1"/>
</dbReference>
<organism evidence="6 7">
    <name type="scientific">Mariniplasma anaerobium</name>
    <dbReference type="NCBI Taxonomy" id="2735436"/>
    <lineage>
        <taxon>Bacteria</taxon>
        <taxon>Bacillati</taxon>
        <taxon>Mycoplasmatota</taxon>
        <taxon>Mollicutes</taxon>
        <taxon>Acholeplasmatales</taxon>
        <taxon>Acholeplasmataceae</taxon>
        <taxon>Mariniplasma</taxon>
    </lineage>
</organism>
<dbReference type="Pfam" id="PF00155">
    <property type="entry name" value="Aminotran_1_2"/>
    <property type="match status" value="1"/>
</dbReference>
<dbReference type="RefSeq" id="WP_176239436.1">
    <property type="nucleotide sequence ID" value="NZ_AP024412.1"/>
</dbReference>
<dbReference type="PANTHER" id="PTHR46577:SF1">
    <property type="entry name" value="HTH-TYPE TRANSCRIPTIONAL REGULATORY PROTEIN GABR"/>
    <property type="match status" value="1"/>
</dbReference>
<dbReference type="Gene3D" id="3.40.640.10">
    <property type="entry name" value="Type I PLP-dependent aspartate aminotransferase-like (Major domain)"/>
    <property type="match status" value="1"/>
</dbReference>
<evidence type="ECO:0000256" key="4">
    <source>
        <dbReference type="ARBA" id="ARBA00023125"/>
    </source>
</evidence>
<protein>
    <submittedName>
        <fullName evidence="6">GntR family transcriptional regulator</fullName>
    </submittedName>
</protein>
<gene>
    <name evidence="6" type="ORF">MPAN_016840</name>
</gene>
<dbReference type="GO" id="GO:0030170">
    <property type="term" value="F:pyridoxal phosphate binding"/>
    <property type="evidence" value="ECO:0007669"/>
    <property type="project" value="InterPro"/>
</dbReference>
<accession>A0A7U9TK19</accession>
<evidence type="ECO:0000256" key="2">
    <source>
        <dbReference type="ARBA" id="ARBA00022898"/>
    </source>
</evidence>
<keyword evidence="2" id="KW-0663">Pyridoxal phosphate</keyword>